<name>A0A671F5C4_RHIFE</name>
<proteinExistence type="predicted"/>
<organism evidence="2 3">
    <name type="scientific">Rhinolophus ferrumequinum</name>
    <name type="common">Greater horseshoe bat</name>
    <dbReference type="NCBI Taxonomy" id="59479"/>
    <lineage>
        <taxon>Eukaryota</taxon>
        <taxon>Metazoa</taxon>
        <taxon>Chordata</taxon>
        <taxon>Craniata</taxon>
        <taxon>Vertebrata</taxon>
        <taxon>Euteleostomi</taxon>
        <taxon>Mammalia</taxon>
        <taxon>Eutheria</taxon>
        <taxon>Laurasiatheria</taxon>
        <taxon>Chiroptera</taxon>
        <taxon>Yinpterochiroptera</taxon>
        <taxon>Rhinolophoidea</taxon>
        <taxon>Rhinolophidae</taxon>
        <taxon>Rhinolophinae</taxon>
        <taxon>Rhinolophus</taxon>
    </lineage>
</organism>
<dbReference type="Ensembl" id="ENSRFET00010022723.1">
    <property type="protein sequence ID" value="ENSRFEP00010020865.1"/>
    <property type="gene ID" value="ENSRFEG00010014017.1"/>
</dbReference>
<keyword evidence="3" id="KW-1185">Reference proteome</keyword>
<feature type="region of interest" description="Disordered" evidence="1">
    <location>
        <begin position="53"/>
        <end position="171"/>
    </location>
</feature>
<reference evidence="2 3" key="2">
    <citation type="journal article" date="2018" name="Annu Rev Anim Biosci">
        <title>Bat Biology, Genomes, and the Bat1K Project: To Generate Chromosome-Level Genomes for All Living Bat Species.</title>
        <authorList>
            <person name="Teeling E.C."/>
            <person name="Vernes S.C."/>
            <person name="Davalos L.M."/>
            <person name="Ray D.A."/>
            <person name="Gilbert M.T.P."/>
            <person name="Myers E."/>
        </authorList>
    </citation>
    <scope>NUCLEOTIDE SEQUENCE</scope>
</reference>
<dbReference type="InParanoid" id="A0A671F5C4"/>
<reference evidence="3" key="3">
    <citation type="submission" date="2018-12" db="EMBL/GenBank/DDBJ databases">
        <title>G10K-VGP greater horseshoe bat female genome, primary haplotype.</title>
        <authorList>
            <person name="Teeling E."/>
            <person name="Myers G."/>
            <person name="Vernes S."/>
            <person name="Pippel M."/>
            <person name="Winkler S."/>
            <person name="Fedrigo O."/>
            <person name="Rhie A."/>
            <person name="Koren S."/>
            <person name="Phillippy A."/>
            <person name="Lewin H."/>
            <person name="Damas J."/>
            <person name="Howe K."/>
            <person name="Mountcastle J."/>
            <person name="Jarvis E.D."/>
        </authorList>
    </citation>
    <scope>NUCLEOTIDE SEQUENCE [LARGE SCALE GENOMIC DNA]</scope>
</reference>
<feature type="compositionally biased region" description="Basic and acidic residues" evidence="1">
    <location>
        <begin position="161"/>
        <end position="171"/>
    </location>
</feature>
<accession>A0A671F5C4</accession>
<reference evidence="2" key="5">
    <citation type="submission" date="2025-09" db="UniProtKB">
        <authorList>
            <consortium name="Ensembl"/>
        </authorList>
    </citation>
    <scope>IDENTIFICATION</scope>
</reference>
<dbReference type="OMA" id="NMASHCA"/>
<evidence type="ECO:0000313" key="3">
    <source>
        <dbReference type="Proteomes" id="UP000472240"/>
    </source>
</evidence>
<protein>
    <submittedName>
        <fullName evidence="2">Uncharacterized protein</fullName>
    </submittedName>
</protein>
<dbReference type="GeneTree" id="ENSGT00950000186280"/>
<reference evidence="2" key="4">
    <citation type="submission" date="2025-08" db="UniProtKB">
        <authorList>
            <consortium name="Ensembl"/>
        </authorList>
    </citation>
    <scope>IDENTIFICATION</scope>
</reference>
<reference evidence="2 3" key="1">
    <citation type="journal article" date="2015" name="Annu Rev Anim Biosci">
        <title>The Genome 10K Project: a way forward.</title>
        <authorList>
            <person name="Koepfli K.P."/>
            <person name="Paten B."/>
            <person name="O'Brien S.J."/>
            <person name="Koepfli K.P."/>
            <person name="Paten B."/>
            <person name="Antunes A."/>
            <person name="Belov K."/>
            <person name="Bustamante C."/>
            <person name="Castoe T.A."/>
            <person name="Clawson H."/>
            <person name="Crawford A.J."/>
            <person name="Diekhans M."/>
            <person name="Distel D."/>
            <person name="Durbin R."/>
            <person name="Earl D."/>
            <person name="Fujita M.K."/>
            <person name="Gamble T."/>
            <person name="Georges A."/>
            <person name="Gemmell N."/>
            <person name="Gilbert M.T."/>
            <person name="Graves J.M."/>
            <person name="Green R.E."/>
            <person name="Hickey G."/>
            <person name="Jarvis E.D."/>
            <person name="Johnson W."/>
            <person name="Komissarov A."/>
            <person name="Korf I."/>
            <person name="Kuhn R."/>
            <person name="Larkin D.M."/>
            <person name="Lewin H."/>
            <person name="Lopez J.V."/>
            <person name="Ma J."/>
            <person name="Marques-Bonet T."/>
            <person name="Miller W."/>
            <person name="Murphy R."/>
            <person name="Pevzner P."/>
            <person name="Shapiro B."/>
            <person name="Steiner C."/>
            <person name="Tamazian G."/>
            <person name="Venkatesh B."/>
            <person name="Wang J."/>
            <person name="Wayne R."/>
            <person name="Wiley E."/>
            <person name="Yang H."/>
            <person name="Zhang G."/>
            <person name="Haussler D."/>
            <person name="Ryder O."/>
            <person name="O'Brien S.J."/>
        </authorList>
    </citation>
    <scope>NUCLEOTIDE SEQUENCE</scope>
</reference>
<dbReference type="Proteomes" id="UP000472240">
    <property type="component" value="Chromosome 18"/>
</dbReference>
<sequence>MSRVVRSNMASHCASSSQCSADSTTFRTISRFSGSGCEELTRPSRILSMVATLQRQGIGSGRRQPRVGAGEPRGGGELGAQQQRDRPPPRPPQQPHLSGRGPEARTWPPRRARGPSQHQHGGASRTPPRRRQRALRARDCEPVGGGSAPPRPGAGVGVRAPADREMKRALG</sequence>
<evidence type="ECO:0000313" key="2">
    <source>
        <dbReference type="Ensembl" id="ENSRFEP00010020865.1"/>
    </source>
</evidence>
<dbReference type="AlphaFoldDB" id="A0A671F5C4"/>
<evidence type="ECO:0000256" key="1">
    <source>
        <dbReference type="SAM" id="MobiDB-lite"/>
    </source>
</evidence>